<keyword evidence="1" id="KW-0472">Membrane</keyword>
<dbReference type="AlphaFoldDB" id="A0A2T0MGA5"/>
<accession>A0A2T0MGA5</accession>
<feature type="transmembrane region" description="Helical" evidence="1">
    <location>
        <begin position="60"/>
        <end position="77"/>
    </location>
</feature>
<keyword evidence="1" id="KW-0812">Transmembrane</keyword>
<dbReference type="EMBL" id="PVYX01000001">
    <property type="protein sequence ID" value="PRX56566.1"/>
    <property type="molecule type" value="Genomic_DNA"/>
</dbReference>
<feature type="transmembrane region" description="Helical" evidence="1">
    <location>
        <begin position="37"/>
        <end position="54"/>
    </location>
</feature>
<organism evidence="2 3">
    <name type="scientific">Flagellimonas meridianipacifica</name>
    <dbReference type="NCBI Taxonomy" id="1080225"/>
    <lineage>
        <taxon>Bacteria</taxon>
        <taxon>Pseudomonadati</taxon>
        <taxon>Bacteroidota</taxon>
        <taxon>Flavobacteriia</taxon>
        <taxon>Flavobacteriales</taxon>
        <taxon>Flavobacteriaceae</taxon>
        <taxon>Flagellimonas</taxon>
    </lineage>
</organism>
<evidence type="ECO:0000256" key="1">
    <source>
        <dbReference type="SAM" id="Phobius"/>
    </source>
</evidence>
<dbReference type="Proteomes" id="UP000237640">
    <property type="component" value="Unassembled WGS sequence"/>
</dbReference>
<proteinExistence type="predicted"/>
<reference evidence="2 3" key="1">
    <citation type="submission" date="2018-03" db="EMBL/GenBank/DDBJ databases">
        <title>Genomic Encyclopedia of Archaeal and Bacterial Type Strains, Phase II (KMG-II): from individual species to whole genera.</title>
        <authorList>
            <person name="Goeker M."/>
        </authorList>
    </citation>
    <scope>NUCLEOTIDE SEQUENCE [LARGE SCALE GENOMIC DNA]</scope>
    <source>
        <strain evidence="2 3">DSM 25027</strain>
    </source>
</reference>
<evidence type="ECO:0000313" key="3">
    <source>
        <dbReference type="Proteomes" id="UP000237640"/>
    </source>
</evidence>
<sequence>MYNLCPKLYHMEEKISLPYKQKSKSKSVKWTFNRSRAAKATLIGMICFFIALSIQNGSLFLDKILLCSGIIVALLVASEIKKP</sequence>
<comment type="caution">
    <text evidence="2">The sequence shown here is derived from an EMBL/GenBank/DDBJ whole genome shotgun (WGS) entry which is preliminary data.</text>
</comment>
<protein>
    <submittedName>
        <fullName evidence="2">Uncharacterized protein</fullName>
    </submittedName>
</protein>
<keyword evidence="3" id="KW-1185">Reference proteome</keyword>
<name>A0A2T0MGA5_9FLAO</name>
<evidence type="ECO:0000313" key="2">
    <source>
        <dbReference type="EMBL" id="PRX56566.1"/>
    </source>
</evidence>
<keyword evidence="1" id="KW-1133">Transmembrane helix</keyword>
<gene>
    <name evidence="2" type="ORF">CLV81_0563</name>
</gene>